<proteinExistence type="predicted"/>
<name>A0ABR6XS88_9BURK</name>
<dbReference type="Pfam" id="PF00534">
    <property type="entry name" value="Glycos_transf_1"/>
    <property type="match status" value="1"/>
</dbReference>
<accession>A0ABR6XS88</accession>
<evidence type="ECO:0000256" key="1">
    <source>
        <dbReference type="ARBA" id="ARBA00022679"/>
    </source>
</evidence>
<dbReference type="Proteomes" id="UP000643610">
    <property type="component" value="Unassembled WGS sequence"/>
</dbReference>
<keyword evidence="1" id="KW-0808">Transferase</keyword>
<dbReference type="Gene3D" id="3.40.50.2000">
    <property type="entry name" value="Glycogen Phosphorylase B"/>
    <property type="match status" value="2"/>
</dbReference>
<dbReference type="SUPFAM" id="SSF53756">
    <property type="entry name" value="UDP-Glycosyltransferase/glycogen phosphorylase"/>
    <property type="match status" value="1"/>
</dbReference>
<gene>
    <name evidence="3" type="ORF">H8K33_12000</name>
</gene>
<dbReference type="PANTHER" id="PTHR46401">
    <property type="entry name" value="GLYCOSYLTRANSFERASE WBBK-RELATED"/>
    <property type="match status" value="1"/>
</dbReference>
<dbReference type="EMBL" id="JACOFU010000004">
    <property type="protein sequence ID" value="MBC3832238.1"/>
    <property type="molecule type" value="Genomic_DNA"/>
</dbReference>
<reference evidence="3 4" key="1">
    <citation type="submission" date="2020-08" db="EMBL/GenBank/DDBJ databases">
        <title>Novel species isolated from subtropical streams in China.</title>
        <authorList>
            <person name="Lu H."/>
        </authorList>
    </citation>
    <scope>NUCLEOTIDE SEQUENCE [LARGE SCALE GENOMIC DNA]</scope>
    <source>
        <strain evidence="3 4">KCTC 52442</strain>
    </source>
</reference>
<evidence type="ECO:0000313" key="3">
    <source>
        <dbReference type="EMBL" id="MBC3832238.1"/>
    </source>
</evidence>
<dbReference type="PANTHER" id="PTHR46401:SF2">
    <property type="entry name" value="GLYCOSYLTRANSFERASE WBBK-RELATED"/>
    <property type="match status" value="1"/>
</dbReference>
<organism evidence="3 4">
    <name type="scientific">Undibacterium amnicola</name>
    <dbReference type="NCBI Taxonomy" id="1834038"/>
    <lineage>
        <taxon>Bacteria</taxon>
        <taxon>Pseudomonadati</taxon>
        <taxon>Pseudomonadota</taxon>
        <taxon>Betaproteobacteria</taxon>
        <taxon>Burkholderiales</taxon>
        <taxon>Oxalobacteraceae</taxon>
        <taxon>Undibacterium</taxon>
    </lineage>
</organism>
<comment type="caution">
    <text evidence="3">The sequence shown here is derived from an EMBL/GenBank/DDBJ whole genome shotgun (WGS) entry which is preliminary data.</text>
</comment>
<evidence type="ECO:0000313" key="4">
    <source>
        <dbReference type="Proteomes" id="UP000643610"/>
    </source>
</evidence>
<keyword evidence="4" id="KW-1185">Reference proteome</keyword>
<feature type="domain" description="Glycosyl transferase family 1" evidence="2">
    <location>
        <begin position="233"/>
        <end position="384"/>
    </location>
</feature>
<dbReference type="InterPro" id="IPR001296">
    <property type="entry name" value="Glyco_trans_1"/>
</dbReference>
<evidence type="ECO:0000259" key="2">
    <source>
        <dbReference type="Pfam" id="PF00534"/>
    </source>
</evidence>
<dbReference type="RefSeq" id="WP_186891271.1">
    <property type="nucleotide sequence ID" value="NZ_JACOFU010000004.1"/>
</dbReference>
<protein>
    <submittedName>
        <fullName evidence="3">Glycosyltransferase family 4 protein</fullName>
    </submittedName>
</protein>
<dbReference type="CDD" id="cd03809">
    <property type="entry name" value="GT4_MtfB-like"/>
    <property type="match status" value="1"/>
</dbReference>
<sequence>MKIILSTEAIHPPLAGIGRYVWELATRAPSHPAVESMRFISDGRWVELPTIEVDDTGSASQHQIASHSSSAPVPLNYKKRIRQRIESIPAKLRHHLGQLPIVSRAYSKFMPELVGRQLNKVKEGIFHGPNYFVPKTHLPTVLTIHDLSIYRYPQWHPKARVERMLATIPDSIQRASLILTDSEAIRLELIQQFNLPEHKLKTVLLGVDQIYFPRSAIELQPYLNKFSLSANGYSLFVSTIEPRKNLQNLLAAYRALPLSVRQRWPLVLAGGRGWESEAIHIAILQGAAEGWLKYLGFVEQNALPYLYAGCRLFTYPSWYEGFGLPIAEAMASGVPVLTSNTSSMPEVAGGAALLVNPADVNEIQSALVRGLEDEQWRSEAIARGMQRAAELTWDACVHNTVAAYQIVSSN</sequence>